<dbReference type="GO" id="GO:0051082">
    <property type="term" value="F:unfolded protein binding"/>
    <property type="evidence" value="ECO:0007669"/>
    <property type="project" value="UniProtKB-UniRule"/>
</dbReference>
<evidence type="ECO:0000256" key="9">
    <source>
        <dbReference type="ARBA" id="ARBA00053423"/>
    </source>
</evidence>
<dbReference type="CDD" id="cd10747">
    <property type="entry name" value="DnaJ_C"/>
    <property type="match status" value="1"/>
</dbReference>
<evidence type="ECO:0000256" key="5">
    <source>
        <dbReference type="ARBA" id="ARBA00022771"/>
    </source>
</evidence>
<comment type="caution">
    <text evidence="16">The sequence shown here is derived from an EMBL/GenBank/DDBJ whole genome shotgun (WGS) entry which is preliminary data.</text>
</comment>
<dbReference type="AlphaFoldDB" id="A0A0Q4B6U5"/>
<organism evidence="16 17">
    <name type="scientific">Candidatus [Bacteroides] periocalifornicus</name>
    <dbReference type="NCBI Taxonomy" id="1702214"/>
    <lineage>
        <taxon>Bacteria</taxon>
        <taxon>Pseudomonadati</taxon>
        <taxon>Bacteroidota</taxon>
    </lineage>
</organism>
<sequence>MAKRDYYEVLGVEKNATAEEIKKAYRQCALKYHPDRNPGDKAAEEKFKEAAEAYEVLSDEQKRARYDRFGHEGMAGPGGGAYHAGGMSMEDIFAQFGDLFGGFGGSFSSGFRQSGTAHATNRGSDLRVRLRLTLEEISTGVRKKLKINKYVACEECHGSGAANADAYKQCPECGGSGYVVRMANTLFGRVQTQSACPTCGGSGKVITDKCKACRGEGVVMREEMVTVDIPAGVLDGMQLTLTGKGNAARRGGVAGDLLVEIQEEAHPNFMREGHDVIYNLPLSIEQAVMGGQVEIPTLGGKAKIKIAPSTQPGKLLRLRGKGLPIVNSRAVGDEIVVVDIHIPSKVTSTEKEQLHALCQEGGNFAPTAATPTHSSLIERLHGLFEG</sequence>
<evidence type="ECO:0000256" key="12">
    <source>
        <dbReference type="HAMAP-Rule" id="MF_01152"/>
    </source>
</evidence>
<feature type="domain" description="J" evidence="14">
    <location>
        <begin position="5"/>
        <end position="70"/>
    </location>
</feature>
<dbReference type="InterPro" id="IPR018253">
    <property type="entry name" value="DnaJ_domain_CS"/>
</dbReference>
<dbReference type="InterPro" id="IPR002939">
    <property type="entry name" value="DnaJ_C"/>
</dbReference>
<feature type="repeat" description="CXXCXGXG motif" evidence="12">
    <location>
        <begin position="153"/>
        <end position="160"/>
    </location>
</feature>
<feature type="binding site" evidence="12">
    <location>
        <position position="170"/>
    </location>
    <ligand>
        <name>Zn(2+)</name>
        <dbReference type="ChEBI" id="CHEBI:29105"/>
        <label>2</label>
    </ligand>
</feature>
<dbReference type="FunFam" id="2.60.260.20:FF:000005">
    <property type="entry name" value="Chaperone protein dnaJ 1, mitochondrial"/>
    <property type="match status" value="1"/>
</dbReference>
<feature type="binding site" evidence="12">
    <location>
        <position position="199"/>
    </location>
    <ligand>
        <name>Zn(2+)</name>
        <dbReference type="ChEBI" id="CHEBI:29105"/>
        <label>2</label>
    </ligand>
</feature>
<dbReference type="SUPFAM" id="SSF46565">
    <property type="entry name" value="Chaperone J-domain"/>
    <property type="match status" value="1"/>
</dbReference>
<evidence type="ECO:0000256" key="3">
    <source>
        <dbReference type="ARBA" id="ARBA00022723"/>
    </source>
</evidence>
<dbReference type="Pfam" id="PF00226">
    <property type="entry name" value="DnaJ"/>
    <property type="match status" value="1"/>
</dbReference>
<dbReference type="Proteomes" id="UP000054172">
    <property type="component" value="Unassembled WGS sequence"/>
</dbReference>
<feature type="repeat" description="CXXCXGXG motif" evidence="12">
    <location>
        <begin position="170"/>
        <end position="177"/>
    </location>
</feature>
<dbReference type="Pfam" id="PF01556">
    <property type="entry name" value="DnaJ_C"/>
    <property type="match status" value="1"/>
</dbReference>
<evidence type="ECO:0000256" key="6">
    <source>
        <dbReference type="ARBA" id="ARBA00022833"/>
    </source>
</evidence>
<dbReference type="InterPro" id="IPR012724">
    <property type="entry name" value="DnaJ"/>
</dbReference>
<keyword evidence="7 12" id="KW-0346">Stress response</keyword>
<dbReference type="GO" id="GO:0031072">
    <property type="term" value="F:heat shock protein binding"/>
    <property type="evidence" value="ECO:0007669"/>
    <property type="project" value="InterPro"/>
</dbReference>
<gene>
    <name evidence="12" type="primary">dnaJ</name>
    <name evidence="16" type="ORF">AL399_06775</name>
</gene>
<evidence type="ECO:0000256" key="13">
    <source>
        <dbReference type="PROSITE-ProRule" id="PRU00546"/>
    </source>
</evidence>
<keyword evidence="5 12" id="KW-0863">Zinc-finger</keyword>
<dbReference type="InterPro" id="IPR036869">
    <property type="entry name" value="J_dom_sf"/>
</dbReference>
<keyword evidence="8 12" id="KW-0143">Chaperone</keyword>
<dbReference type="InterPro" id="IPR001623">
    <property type="entry name" value="DnaJ_domain"/>
</dbReference>
<feature type="repeat" description="CXXCXGXG motif" evidence="12">
    <location>
        <begin position="196"/>
        <end position="203"/>
    </location>
</feature>
<feature type="binding site" evidence="12">
    <location>
        <position position="196"/>
    </location>
    <ligand>
        <name>Zn(2+)</name>
        <dbReference type="ChEBI" id="CHEBI:29105"/>
        <label>2</label>
    </ligand>
</feature>
<dbReference type="PANTHER" id="PTHR43096:SF48">
    <property type="entry name" value="CHAPERONE PROTEIN DNAJ"/>
    <property type="match status" value="1"/>
</dbReference>
<dbReference type="Gene3D" id="1.10.287.110">
    <property type="entry name" value="DnaJ domain"/>
    <property type="match status" value="1"/>
</dbReference>
<evidence type="ECO:0000313" key="16">
    <source>
        <dbReference type="EMBL" id="KQM08524.1"/>
    </source>
</evidence>
<name>A0A0Q4B6U5_9BACT</name>
<comment type="cofactor">
    <cofactor evidence="12">
        <name>Zn(2+)</name>
        <dbReference type="ChEBI" id="CHEBI:29105"/>
    </cofactor>
    <text evidence="12">Binds 2 Zn(2+) ions per monomer.</text>
</comment>
<evidence type="ECO:0000256" key="4">
    <source>
        <dbReference type="ARBA" id="ARBA00022737"/>
    </source>
</evidence>
<dbReference type="NCBIfam" id="NF008035">
    <property type="entry name" value="PRK10767.1"/>
    <property type="match status" value="1"/>
</dbReference>
<feature type="domain" description="CR-type" evidence="15">
    <location>
        <begin position="140"/>
        <end position="222"/>
    </location>
</feature>
<evidence type="ECO:0000256" key="7">
    <source>
        <dbReference type="ARBA" id="ARBA00023016"/>
    </source>
</evidence>
<dbReference type="SUPFAM" id="SSF57938">
    <property type="entry name" value="DnaJ/Hsp40 cysteine-rich domain"/>
    <property type="match status" value="1"/>
</dbReference>
<dbReference type="GO" id="GO:0006260">
    <property type="term" value="P:DNA replication"/>
    <property type="evidence" value="ECO:0007669"/>
    <property type="project" value="UniProtKB-KW"/>
</dbReference>
<dbReference type="FunFam" id="2.10.230.10:FF:000002">
    <property type="entry name" value="Molecular chaperone DnaJ"/>
    <property type="match status" value="1"/>
</dbReference>
<keyword evidence="17" id="KW-1185">Reference proteome</keyword>
<evidence type="ECO:0000259" key="15">
    <source>
        <dbReference type="PROSITE" id="PS51188"/>
    </source>
</evidence>
<feature type="binding site" evidence="12">
    <location>
        <position position="173"/>
    </location>
    <ligand>
        <name>Zn(2+)</name>
        <dbReference type="ChEBI" id="CHEBI:29105"/>
        <label>2</label>
    </ligand>
</feature>
<dbReference type="PRINTS" id="PR00625">
    <property type="entry name" value="JDOMAIN"/>
</dbReference>
<evidence type="ECO:0000256" key="10">
    <source>
        <dbReference type="ARBA" id="ARBA00061004"/>
    </source>
</evidence>
<comment type="subunit">
    <text evidence="12">Homodimer.</text>
</comment>
<evidence type="ECO:0000259" key="14">
    <source>
        <dbReference type="PROSITE" id="PS50076"/>
    </source>
</evidence>
<dbReference type="Pfam" id="PF00684">
    <property type="entry name" value="DnaJ_CXXCXGXG"/>
    <property type="match status" value="1"/>
</dbReference>
<accession>A0A0Q4B6U5</accession>
<evidence type="ECO:0000256" key="8">
    <source>
        <dbReference type="ARBA" id="ARBA00023186"/>
    </source>
</evidence>
<feature type="binding site" evidence="12">
    <location>
        <position position="156"/>
    </location>
    <ligand>
        <name>Zn(2+)</name>
        <dbReference type="ChEBI" id="CHEBI:29105"/>
        <label>1</label>
    </ligand>
</feature>
<keyword evidence="4 12" id="KW-0677">Repeat</keyword>
<feature type="binding site" evidence="12">
    <location>
        <position position="213"/>
    </location>
    <ligand>
        <name>Zn(2+)</name>
        <dbReference type="ChEBI" id="CHEBI:29105"/>
        <label>1</label>
    </ligand>
</feature>
<evidence type="ECO:0000256" key="1">
    <source>
        <dbReference type="ARBA" id="ARBA00022490"/>
    </source>
</evidence>
<comment type="similarity">
    <text evidence="10 12">Belongs to the DnaJ family.</text>
</comment>
<evidence type="ECO:0000313" key="17">
    <source>
        <dbReference type="Proteomes" id="UP000054172"/>
    </source>
</evidence>
<keyword evidence="6 12" id="KW-0862">Zinc</keyword>
<dbReference type="GO" id="GO:0005737">
    <property type="term" value="C:cytoplasm"/>
    <property type="evidence" value="ECO:0007669"/>
    <property type="project" value="UniProtKB-SubCell"/>
</dbReference>
<dbReference type="InterPro" id="IPR036410">
    <property type="entry name" value="HSP_DnaJ_Cys-rich_dom_sf"/>
</dbReference>
<dbReference type="PROSITE" id="PS50076">
    <property type="entry name" value="DNAJ_2"/>
    <property type="match status" value="1"/>
</dbReference>
<proteinExistence type="inferred from homology"/>
<dbReference type="Gene3D" id="2.60.260.20">
    <property type="entry name" value="Urease metallochaperone UreE, N-terminal domain"/>
    <property type="match status" value="2"/>
</dbReference>
<dbReference type="InterPro" id="IPR001305">
    <property type="entry name" value="HSP_DnaJ_Cys-rich_dom"/>
</dbReference>
<dbReference type="GO" id="GO:0008270">
    <property type="term" value="F:zinc ion binding"/>
    <property type="evidence" value="ECO:0007669"/>
    <property type="project" value="UniProtKB-UniRule"/>
</dbReference>
<dbReference type="STRING" id="1702214.AL399_06775"/>
<reference evidence="16" key="1">
    <citation type="submission" date="2015-08" db="EMBL/GenBank/DDBJ databases">
        <title>Candidatus Bacteriodes Periocalifornicus.</title>
        <authorList>
            <person name="McLean J.S."/>
            <person name="Kelley S."/>
        </authorList>
    </citation>
    <scope>NUCLEOTIDE SEQUENCE [LARGE SCALE GENOMIC DNA]</scope>
    <source>
        <strain evidence="16">12B</strain>
    </source>
</reference>
<feature type="binding site" evidence="12">
    <location>
        <position position="210"/>
    </location>
    <ligand>
        <name>Zn(2+)</name>
        <dbReference type="ChEBI" id="CHEBI:29105"/>
        <label>1</label>
    </ligand>
</feature>
<feature type="binding site" evidence="12">
    <location>
        <position position="153"/>
    </location>
    <ligand>
        <name>Zn(2+)</name>
        <dbReference type="ChEBI" id="CHEBI:29105"/>
        <label>1</label>
    </ligand>
</feature>
<dbReference type="GO" id="GO:0005524">
    <property type="term" value="F:ATP binding"/>
    <property type="evidence" value="ECO:0007669"/>
    <property type="project" value="InterPro"/>
</dbReference>
<dbReference type="Gene3D" id="2.10.230.10">
    <property type="entry name" value="Heat shock protein DnaJ, cysteine-rich domain"/>
    <property type="match status" value="1"/>
</dbReference>
<keyword evidence="3 12" id="KW-0479">Metal-binding</keyword>
<dbReference type="CDD" id="cd06257">
    <property type="entry name" value="DnaJ"/>
    <property type="match status" value="1"/>
</dbReference>
<dbReference type="GO" id="GO:0009408">
    <property type="term" value="P:response to heat"/>
    <property type="evidence" value="ECO:0007669"/>
    <property type="project" value="InterPro"/>
</dbReference>
<keyword evidence="1 12" id="KW-0963">Cytoplasm</keyword>
<comment type="function">
    <text evidence="9 12">Participates actively in the response to hyperosmotic and heat shock by preventing the aggregation of stress-denatured proteins and by disaggregating proteins, also in an autonomous, DnaK-independent fashion. Unfolded proteins bind initially to DnaJ; upon interaction with the DnaJ-bound protein, DnaK hydrolyzes its bound ATP, resulting in the formation of a stable complex. GrpE releases ADP from DnaK; ATP binding to DnaK triggers the release of the substrate protein, thus completing the reaction cycle. Several rounds of ATP-dependent interactions between DnaJ, DnaK and GrpE are required for fully efficient folding. Also involved, together with DnaK and GrpE, in the DNA replication of plasmids through activation of initiation proteins.</text>
</comment>
<feature type="zinc finger region" description="CR-type" evidence="13">
    <location>
        <begin position="140"/>
        <end position="222"/>
    </location>
</feature>
<dbReference type="PATRIC" id="fig|1702214.3.peg.665"/>
<dbReference type="HAMAP" id="MF_01152">
    <property type="entry name" value="DnaJ"/>
    <property type="match status" value="1"/>
</dbReference>
<dbReference type="FunFam" id="1.10.287.110:FF:000034">
    <property type="entry name" value="Chaperone protein DnaJ"/>
    <property type="match status" value="1"/>
</dbReference>
<dbReference type="GO" id="GO:0042026">
    <property type="term" value="P:protein refolding"/>
    <property type="evidence" value="ECO:0007669"/>
    <property type="project" value="TreeGrafter"/>
</dbReference>
<dbReference type="PROSITE" id="PS51188">
    <property type="entry name" value="ZF_CR"/>
    <property type="match status" value="1"/>
</dbReference>
<dbReference type="SUPFAM" id="SSF49493">
    <property type="entry name" value="HSP40/DnaJ peptide-binding domain"/>
    <property type="match status" value="2"/>
</dbReference>
<protein>
    <recommendedName>
        <fullName evidence="11 12">Chaperone protein DnaJ</fullName>
    </recommendedName>
</protein>
<comment type="subcellular location">
    <subcellularLocation>
        <location evidence="12">Cytoplasm</location>
    </subcellularLocation>
</comment>
<dbReference type="PANTHER" id="PTHR43096">
    <property type="entry name" value="DNAJ HOMOLOG 1, MITOCHONDRIAL-RELATED"/>
    <property type="match status" value="1"/>
</dbReference>
<dbReference type="SMART" id="SM00271">
    <property type="entry name" value="DnaJ"/>
    <property type="match status" value="1"/>
</dbReference>
<evidence type="ECO:0000256" key="2">
    <source>
        <dbReference type="ARBA" id="ARBA00022705"/>
    </source>
</evidence>
<dbReference type="NCBIfam" id="TIGR02349">
    <property type="entry name" value="DnaJ_bact"/>
    <property type="match status" value="1"/>
</dbReference>
<evidence type="ECO:0000256" key="11">
    <source>
        <dbReference type="ARBA" id="ARBA00067609"/>
    </source>
</evidence>
<dbReference type="InterPro" id="IPR008971">
    <property type="entry name" value="HSP40/DnaJ_pept-bd"/>
</dbReference>
<feature type="repeat" description="CXXCXGXG motif" evidence="12">
    <location>
        <begin position="210"/>
        <end position="217"/>
    </location>
</feature>
<dbReference type="EMBL" id="LIIK01000033">
    <property type="protein sequence ID" value="KQM08524.1"/>
    <property type="molecule type" value="Genomic_DNA"/>
</dbReference>
<comment type="domain">
    <text evidence="12">The J domain is necessary and sufficient to stimulate DnaK ATPase activity. Zinc center 1 plays an important role in the autonomous, DnaK-independent chaperone activity of DnaJ. Zinc center 2 is essential for interaction with DnaK and for DnaJ activity.</text>
</comment>
<dbReference type="CDD" id="cd10719">
    <property type="entry name" value="DnaJ_zf"/>
    <property type="match status" value="1"/>
</dbReference>
<keyword evidence="2 12" id="KW-0235">DNA replication</keyword>
<dbReference type="PROSITE" id="PS00636">
    <property type="entry name" value="DNAJ_1"/>
    <property type="match status" value="1"/>
</dbReference>